<dbReference type="RefSeq" id="WP_152214491.1">
    <property type="nucleotide sequence ID" value="NZ_JBAQYD010000168.1"/>
</dbReference>
<keyword evidence="1" id="KW-0812">Transmembrane</keyword>
<gene>
    <name evidence="2" type="ORF">F2P47_01985</name>
</gene>
<reference evidence="2 3" key="1">
    <citation type="submission" date="2019-09" db="EMBL/GenBank/DDBJ databases">
        <title>Parvibaculum sedimenti sp. nov., isolated from sediment.</title>
        <authorList>
            <person name="Wang Y."/>
        </authorList>
    </citation>
    <scope>NUCLEOTIDE SEQUENCE [LARGE SCALE GENOMIC DNA]</scope>
    <source>
        <strain evidence="2 3">HXT-9</strain>
    </source>
</reference>
<feature type="transmembrane region" description="Helical" evidence="1">
    <location>
        <begin position="7"/>
        <end position="26"/>
    </location>
</feature>
<feature type="transmembrane region" description="Helical" evidence="1">
    <location>
        <begin position="71"/>
        <end position="94"/>
    </location>
</feature>
<organism evidence="2 3">
    <name type="scientific">Parvibaculum sedimenti</name>
    <dbReference type="NCBI Taxonomy" id="2608632"/>
    <lineage>
        <taxon>Bacteria</taxon>
        <taxon>Pseudomonadati</taxon>
        <taxon>Pseudomonadota</taxon>
        <taxon>Alphaproteobacteria</taxon>
        <taxon>Hyphomicrobiales</taxon>
        <taxon>Parvibaculaceae</taxon>
        <taxon>Parvibaculum</taxon>
    </lineage>
</organism>
<protein>
    <submittedName>
        <fullName evidence="2">Uncharacterized protein</fullName>
    </submittedName>
</protein>
<keyword evidence="1" id="KW-0472">Membrane</keyword>
<proteinExistence type="predicted"/>
<evidence type="ECO:0000313" key="2">
    <source>
        <dbReference type="EMBL" id="KAB7742069.1"/>
    </source>
</evidence>
<evidence type="ECO:0000256" key="1">
    <source>
        <dbReference type="SAM" id="Phobius"/>
    </source>
</evidence>
<feature type="transmembrane region" description="Helical" evidence="1">
    <location>
        <begin position="100"/>
        <end position="122"/>
    </location>
</feature>
<name>A0A6N6VLY8_9HYPH</name>
<dbReference type="AlphaFoldDB" id="A0A6N6VLY8"/>
<keyword evidence="1" id="KW-1133">Transmembrane helix</keyword>
<feature type="transmembrane region" description="Helical" evidence="1">
    <location>
        <begin position="32"/>
        <end position="59"/>
    </location>
</feature>
<keyword evidence="3" id="KW-1185">Reference proteome</keyword>
<comment type="caution">
    <text evidence="2">The sequence shown here is derived from an EMBL/GenBank/DDBJ whole genome shotgun (WGS) entry which is preliminary data.</text>
</comment>
<dbReference type="Proteomes" id="UP000468901">
    <property type="component" value="Unassembled WGS sequence"/>
</dbReference>
<sequence length="130" mass="13903">MLGSLPLMALVVIAYNVVVFISGATLETGVFSIALISGAVWTVNVGDIILIFGLVLLFLEIINATRTGTLTIVNHGLSMLVLLVAVVEFIVLPQFGTSDFFLIVMLTLLDVIAGFTVTITSARRDFSVNE</sequence>
<accession>A0A6N6VLY8</accession>
<evidence type="ECO:0000313" key="3">
    <source>
        <dbReference type="Proteomes" id="UP000468901"/>
    </source>
</evidence>
<dbReference type="EMBL" id="WESC01000002">
    <property type="protein sequence ID" value="KAB7742069.1"/>
    <property type="molecule type" value="Genomic_DNA"/>
</dbReference>